<dbReference type="HOGENOM" id="CLU_3168634_0_0_10"/>
<protein>
    <submittedName>
        <fullName evidence="1">Uncharacterized protein</fullName>
    </submittedName>
</protein>
<organism evidence="1 2">
    <name type="scientific">Christiangramia forsetii (strain DSM 17595 / CGMCC 1.15422 / KT0803)</name>
    <name type="common">Gramella forsetii</name>
    <dbReference type="NCBI Taxonomy" id="411154"/>
    <lineage>
        <taxon>Bacteria</taxon>
        <taxon>Pseudomonadati</taxon>
        <taxon>Bacteroidota</taxon>
        <taxon>Flavobacteriia</taxon>
        <taxon>Flavobacteriales</taxon>
        <taxon>Flavobacteriaceae</taxon>
        <taxon>Christiangramia</taxon>
    </lineage>
</organism>
<reference evidence="1 2" key="1">
    <citation type="journal article" date="2006" name="Environ. Microbiol.">
        <title>Whole genome analysis of the marine Bacteroidetes'Gramella forsetii' reveals adaptations to degradation of polymeric organic matter.</title>
        <authorList>
            <person name="Bauer M."/>
            <person name="Kube M."/>
            <person name="Teeling H."/>
            <person name="Richter M."/>
            <person name="Lombardot T."/>
            <person name="Allers E."/>
            <person name="Wuerdemann C.A."/>
            <person name="Quast C."/>
            <person name="Kuhl H."/>
            <person name="Knaust F."/>
            <person name="Woebken D."/>
            <person name="Bischof K."/>
            <person name="Mussmann M."/>
            <person name="Choudhuri J.V."/>
            <person name="Meyer F."/>
            <person name="Reinhardt R."/>
            <person name="Amann R.I."/>
            <person name="Gloeckner F.O."/>
        </authorList>
    </citation>
    <scope>NUCLEOTIDE SEQUENCE [LARGE SCALE GENOMIC DNA]</scope>
    <source>
        <strain evidence="1 2">KT0803</strain>
    </source>
</reference>
<sequence length="47" mass="5325">MGFQSFAEISVLTNKEGLNSNSNTPEKNTTISTIKEQKNKQWILLKI</sequence>
<accession>A0M0W2</accession>
<name>A0M0W2_CHRFK</name>
<gene>
    <name evidence="1" type="ordered locus">GFO_1283</name>
</gene>
<evidence type="ECO:0000313" key="1">
    <source>
        <dbReference type="EMBL" id="CAL66257.1"/>
    </source>
</evidence>
<dbReference type="EMBL" id="CU207366">
    <property type="protein sequence ID" value="CAL66257.1"/>
    <property type="molecule type" value="Genomic_DNA"/>
</dbReference>
<proteinExistence type="predicted"/>
<dbReference type="Proteomes" id="UP000000755">
    <property type="component" value="Chromosome"/>
</dbReference>
<dbReference type="KEGG" id="gfo:GFO_1283"/>
<dbReference type="STRING" id="411154.GFO_1283"/>
<evidence type="ECO:0000313" key="2">
    <source>
        <dbReference type="Proteomes" id="UP000000755"/>
    </source>
</evidence>
<dbReference type="AlphaFoldDB" id="A0M0W2"/>